<sequence length="199" mass="22843">MTQKSYFIVLDGVDGAGSTTHGQLLKGFLENEGLKVHLTQEPSKSKIGMLLRVFLKNKEIPPTTDALLFAADRDIHFHNEIEKKLKEGYIVISDRYIESSIVYQSTQSDKISVEWIKKINKFVEPPDLTIIIDIDPKVALARKGDENVEKFENIKFLDQVRELYLTRAKEEGYEVVSSDGIIEFVQEEIQKIVMKRLEK</sequence>
<comment type="similarity">
    <text evidence="1">Belongs to the thymidylate kinase family.</text>
</comment>
<dbReference type="InterPro" id="IPR018095">
    <property type="entry name" value="Thymidylate_kin_CS"/>
</dbReference>
<evidence type="ECO:0000256" key="3">
    <source>
        <dbReference type="ARBA" id="ARBA00022679"/>
    </source>
</evidence>
<evidence type="ECO:0000256" key="5">
    <source>
        <dbReference type="ARBA" id="ARBA00022741"/>
    </source>
</evidence>
<evidence type="ECO:0000256" key="4">
    <source>
        <dbReference type="ARBA" id="ARBA00022727"/>
    </source>
</evidence>
<evidence type="ECO:0000256" key="2">
    <source>
        <dbReference type="ARBA" id="ARBA00012980"/>
    </source>
</evidence>
<keyword evidence="6" id="KW-0418">Kinase</keyword>
<keyword evidence="3" id="KW-0808">Transferase</keyword>
<dbReference type="EC" id="2.7.4.9" evidence="2"/>
<dbReference type="InterPro" id="IPR018094">
    <property type="entry name" value="Thymidylate_kinase"/>
</dbReference>
<dbReference type="PANTHER" id="PTHR10344">
    <property type="entry name" value="THYMIDYLATE KINASE"/>
    <property type="match status" value="1"/>
</dbReference>
<dbReference type="EMBL" id="LAZR01005084">
    <property type="protein sequence ID" value="KKN02987.1"/>
    <property type="molecule type" value="Genomic_DNA"/>
</dbReference>
<evidence type="ECO:0000256" key="1">
    <source>
        <dbReference type="ARBA" id="ARBA00009776"/>
    </source>
</evidence>
<evidence type="ECO:0000313" key="10">
    <source>
        <dbReference type="EMBL" id="KKN02987.1"/>
    </source>
</evidence>
<protein>
    <recommendedName>
        <fullName evidence="2">dTMP kinase</fullName>
        <ecNumber evidence="2">2.7.4.9</ecNumber>
    </recommendedName>
</protein>
<name>A0A0F9MUB2_9ZZZZ</name>
<gene>
    <name evidence="10" type="ORF">LCGC14_1112170</name>
</gene>
<keyword evidence="5" id="KW-0547">Nucleotide-binding</keyword>
<evidence type="ECO:0000256" key="6">
    <source>
        <dbReference type="ARBA" id="ARBA00022777"/>
    </source>
</evidence>
<dbReference type="InterPro" id="IPR027417">
    <property type="entry name" value="P-loop_NTPase"/>
</dbReference>
<comment type="caution">
    <text evidence="10">The sequence shown here is derived from an EMBL/GenBank/DDBJ whole genome shotgun (WGS) entry which is preliminary data.</text>
</comment>
<dbReference type="GO" id="GO:0006227">
    <property type="term" value="P:dUDP biosynthetic process"/>
    <property type="evidence" value="ECO:0007669"/>
    <property type="project" value="TreeGrafter"/>
</dbReference>
<dbReference type="GO" id="GO:0005737">
    <property type="term" value="C:cytoplasm"/>
    <property type="evidence" value="ECO:0007669"/>
    <property type="project" value="TreeGrafter"/>
</dbReference>
<evidence type="ECO:0000259" key="9">
    <source>
        <dbReference type="Pfam" id="PF02223"/>
    </source>
</evidence>
<dbReference type="CDD" id="cd01672">
    <property type="entry name" value="TMPK"/>
    <property type="match status" value="1"/>
</dbReference>
<organism evidence="10">
    <name type="scientific">marine sediment metagenome</name>
    <dbReference type="NCBI Taxonomy" id="412755"/>
    <lineage>
        <taxon>unclassified sequences</taxon>
        <taxon>metagenomes</taxon>
        <taxon>ecological metagenomes</taxon>
    </lineage>
</organism>
<feature type="domain" description="Thymidylate kinase-like" evidence="9">
    <location>
        <begin position="10"/>
        <end position="189"/>
    </location>
</feature>
<dbReference type="SUPFAM" id="SSF52540">
    <property type="entry name" value="P-loop containing nucleoside triphosphate hydrolases"/>
    <property type="match status" value="1"/>
</dbReference>
<dbReference type="PANTHER" id="PTHR10344:SF4">
    <property type="entry name" value="UMP-CMP KINASE 2, MITOCHONDRIAL"/>
    <property type="match status" value="1"/>
</dbReference>
<dbReference type="GO" id="GO:0006233">
    <property type="term" value="P:dTDP biosynthetic process"/>
    <property type="evidence" value="ECO:0007669"/>
    <property type="project" value="InterPro"/>
</dbReference>
<evidence type="ECO:0000256" key="8">
    <source>
        <dbReference type="ARBA" id="ARBA00048743"/>
    </source>
</evidence>
<dbReference type="GO" id="GO:0004798">
    <property type="term" value="F:dTMP kinase activity"/>
    <property type="evidence" value="ECO:0007669"/>
    <property type="project" value="UniProtKB-EC"/>
</dbReference>
<accession>A0A0F9MUB2</accession>
<dbReference type="NCBIfam" id="TIGR00041">
    <property type="entry name" value="DTMP_kinase"/>
    <property type="match status" value="1"/>
</dbReference>
<dbReference type="AlphaFoldDB" id="A0A0F9MUB2"/>
<comment type="catalytic activity">
    <reaction evidence="8">
        <text>dTMP + ATP = dTDP + ADP</text>
        <dbReference type="Rhea" id="RHEA:13517"/>
        <dbReference type="ChEBI" id="CHEBI:30616"/>
        <dbReference type="ChEBI" id="CHEBI:58369"/>
        <dbReference type="ChEBI" id="CHEBI:63528"/>
        <dbReference type="ChEBI" id="CHEBI:456216"/>
        <dbReference type="EC" id="2.7.4.9"/>
    </reaction>
</comment>
<dbReference type="GO" id="GO:0006235">
    <property type="term" value="P:dTTP biosynthetic process"/>
    <property type="evidence" value="ECO:0007669"/>
    <property type="project" value="TreeGrafter"/>
</dbReference>
<dbReference type="GO" id="GO:0005524">
    <property type="term" value="F:ATP binding"/>
    <property type="evidence" value="ECO:0007669"/>
    <property type="project" value="UniProtKB-KW"/>
</dbReference>
<keyword evidence="7" id="KW-0067">ATP-binding</keyword>
<proteinExistence type="inferred from homology"/>
<reference evidence="10" key="1">
    <citation type="journal article" date="2015" name="Nature">
        <title>Complex archaea that bridge the gap between prokaryotes and eukaryotes.</title>
        <authorList>
            <person name="Spang A."/>
            <person name="Saw J.H."/>
            <person name="Jorgensen S.L."/>
            <person name="Zaremba-Niedzwiedzka K."/>
            <person name="Martijn J."/>
            <person name="Lind A.E."/>
            <person name="van Eijk R."/>
            <person name="Schleper C."/>
            <person name="Guy L."/>
            <person name="Ettema T.J."/>
        </authorList>
    </citation>
    <scope>NUCLEOTIDE SEQUENCE</scope>
</reference>
<dbReference type="Gene3D" id="3.40.50.300">
    <property type="entry name" value="P-loop containing nucleotide triphosphate hydrolases"/>
    <property type="match status" value="1"/>
</dbReference>
<evidence type="ECO:0000256" key="7">
    <source>
        <dbReference type="ARBA" id="ARBA00022840"/>
    </source>
</evidence>
<dbReference type="Pfam" id="PF02223">
    <property type="entry name" value="Thymidylate_kin"/>
    <property type="match status" value="1"/>
</dbReference>
<keyword evidence="4" id="KW-0545">Nucleotide biosynthesis</keyword>
<dbReference type="HAMAP" id="MF_00165">
    <property type="entry name" value="Thymidylate_kinase"/>
    <property type="match status" value="1"/>
</dbReference>
<dbReference type="InterPro" id="IPR039430">
    <property type="entry name" value="Thymidylate_kin-like_dom"/>
</dbReference>
<dbReference type="PROSITE" id="PS01331">
    <property type="entry name" value="THYMIDYLATE_KINASE"/>
    <property type="match status" value="1"/>
</dbReference>